<dbReference type="Proteomes" id="UP000030752">
    <property type="component" value="Unassembled WGS sequence"/>
</dbReference>
<evidence type="ECO:0000313" key="2">
    <source>
        <dbReference type="Proteomes" id="UP000030752"/>
    </source>
</evidence>
<name>W2SEI3_CYPE1</name>
<accession>W2SEI3</accession>
<dbReference type="GeneID" id="19968631"/>
<sequence length="125" mass="13943">MQNCTKLVNDAIRLAHEMRLTTTTYSWGTFNAGATESQLFYSGELGKYKLVDAKTGQKLKRSSVKDLASDTVIGDKVCTIFPALERKGSNRGKLALVEETMLVSIRERYRQKPKRKAVVDTIAKG</sequence>
<dbReference type="InParanoid" id="W2SEI3"/>
<keyword evidence="2" id="KW-1185">Reference proteome</keyword>
<proteinExistence type="predicted"/>
<gene>
    <name evidence="1" type="ORF">HMPREF1541_01292</name>
</gene>
<dbReference type="RefSeq" id="XP_008711814.1">
    <property type="nucleotide sequence ID" value="XM_008713592.1"/>
</dbReference>
<reference evidence="1 2" key="1">
    <citation type="submission" date="2013-03" db="EMBL/GenBank/DDBJ databases">
        <title>The Genome Sequence of Phialophora europaea CBS 101466.</title>
        <authorList>
            <consortium name="The Broad Institute Genomics Platform"/>
            <person name="Cuomo C."/>
            <person name="de Hoog S."/>
            <person name="Gorbushina A."/>
            <person name="Walker B."/>
            <person name="Young S.K."/>
            <person name="Zeng Q."/>
            <person name="Gargeya S."/>
            <person name="Fitzgerald M."/>
            <person name="Haas B."/>
            <person name="Abouelleil A."/>
            <person name="Allen A.W."/>
            <person name="Alvarado L."/>
            <person name="Arachchi H.M."/>
            <person name="Berlin A.M."/>
            <person name="Chapman S.B."/>
            <person name="Gainer-Dewar J."/>
            <person name="Goldberg J."/>
            <person name="Griggs A."/>
            <person name="Gujja S."/>
            <person name="Hansen M."/>
            <person name="Howarth C."/>
            <person name="Imamovic A."/>
            <person name="Ireland A."/>
            <person name="Larimer J."/>
            <person name="McCowan C."/>
            <person name="Murphy C."/>
            <person name="Pearson M."/>
            <person name="Poon T.W."/>
            <person name="Priest M."/>
            <person name="Roberts A."/>
            <person name="Saif S."/>
            <person name="Shea T."/>
            <person name="Sisk P."/>
            <person name="Sykes S."/>
            <person name="Wortman J."/>
            <person name="Nusbaum C."/>
            <person name="Birren B."/>
        </authorList>
    </citation>
    <scope>NUCLEOTIDE SEQUENCE [LARGE SCALE GENOMIC DNA]</scope>
    <source>
        <strain evidence="1 2">CBS 101466</strain>
    </source>
</reference>
<organism evidence="1 2">
    <name type="scientific">Cyphellophora europaea (strain CBS 101466)</name>
    <name type="common">Phialophora europaea</name>
    <dbReference type="NCBI Taxonomy" id="1220924"/>
    <lineage>
        <taxon>Eukaryota</taxon>
        <taxon>Fungi</taxon>
        <taxon>Dikarya</taxon>
        <taxon>Ascomycota</taxon>
        <taxon>Pezizomycotina</taxon>
        <taxon>Eurotiomycetes</taxon>
        <taxon>Chaetothyriomycetidae</taxon>
        <taxon>Chaetothyriales</taxon>
        <taxon>Cyphellophoraceae</taxon>
        <taxon>Cyphellophora</taxon>
    </lineage>
</organism>
<dbReference type="VEuPathDB" id="FungiDB:HMPREF1541_01292"/>
<dbReference type="AlphaFoldDB" id="W2SEI3"/>
<dbReference type="EMBL" id="KB822711">
    <property type="protein sequence ID" value="ETN47102.1"/>
    <property type="molecule type" value="Genomic_DNA"/>
</dbReference>
<evidence type="ECO:0000313" key="1">
    <source>
        <dbReference type="EMBL" id="ETN47102.1"/>
    </source>
</evidence>
<protein>
    <submittedName>
        <fullName evidence="1">Uncharacterized protein</fullName>
    </submittedName>
</protein>
<dbReference type="HOGENOM" id="CLU_1992544_0_0_1"/>